<accession>A0A4R3N1F1</accession>
<dbReference type="Proteomes" id="UP000295717">
    <property type="component" value="Unassembled WGS sequence"/>
</dbReference>
<dbReference type="RefSeq" id="WP_132976006.1">
    <property type="nucleotide sequence ID" value="NZ_SMAO01000002.1"/>
</dbReference>
<evidence type="ECO:0000313" key="1">
    <source>
        <dbReference type="EMBL" id="TCT22878.1"/>
    </source>
</evidence>
<dbReference type="AlphaFoldDB" id="A0A4R3N1F1"/>
<protein>
    <submittedName>
        <fullName evidence="1">Uncharacterized protein</fullName>
    </submittedName>
</protein>
<organism evidence="1 2">
    <name type="scientific">Thiobaca trueperi</name>
    <dbReference type="NCBI Taxonomy" id="127458"/>
    <lineage>
        <taxon>Bacteria</taxon>
        <taxon>Pseudomonadati</taxon>
        <taxon>Pseudomonadota</taxon>
        <taxon>Gammaproteobacteria</taxon>
        <taxon>Chromatiales</taxon>
        <taxon>Chromatiaceae</taxon>
        <taxon>Thiobaca</taxon>
    </lineage>
</organism>
<dbReference type="EMBL" id="SMAO01000002">
    <property type="protein sequence ID" value="TCT22878.1"/>
    <property type="molecule type" value="Genomic_DNA"/>
</dbReference>
<comment type="caution">
    <text evidence="1">The sequence shown here is derived from an EMBL/GenBank/DDBJ whole genome shotgun (WGS) entry which is preliminary data.</text>
</comment>
<keyword evidence="2" id="KW-1185">Reference proteome</keyword>
<proteinExistence type="predicted"/>
<reference evidence="1 2" key="1">
    <citation type="submission" date="2019-03" db="EMBL/GenBank/DDBJ databases">
        <title>Genomic Encyclopedia of Type Strains, Phase IV (KMG-IV): sequencing the most valuable type-strain genomes for metagenomic binning, comparative biology and taxonomic classification.</title>
        <authorList>
            <person name="Goeker M."/>
        </authorList>
    </citation>
    <scope>NUCLEOTIDE SEQUENCE [LARGE SCALE GENOMIC DNA]</scope>
    <source>
        <strain evidence="1 2">DSM 13587</strain>
    </source>
</reference>
<name>A0A4R3N1F1_9GAMM</name>
<sequence length="84" mass="9224">MSVNPLVVQQIAAELFMPALQQAVIQAKEQGCAKEDVLYALGNAYLTLITRFIGDQTNTETFLQRQLDYLRAQSDAPAPQPISG</sequence>
<gene>
    <name evidence="1" type="ORF">EDC35_102209</name>
</gene>
<evidence type="ECO:0000313" key="2">
    <source>
        <dbReference type="Proteomes" id="UP000295717"/>
    </source>
</evidence>